<name>A0A5C8ZLR7_9GAMM</name>
<dbReference type="InterPro" id="IPR001173">
    <property type="entry name" value="Glyco_trans_2-like"/>
</dbReference>
<dbReference type="GO" id="GO:0016758">
    <property type="term" value="F:hexosyltransferase activity"/>
    <property type="evidence" value="ECO:0007669"/>
    <property type="project" value="UniProtKB-ARBA"/>
</dbReference>
<reference evidence="2 3" key="1">
    <citation type="submission" date="2019-08" db="EMBL/GenBank/DDBJ databases">
        <title>Parahaliea maris sp. nov., isolated from the surface seawater.</title>
        <authorList>
            <person name="Liu Y."/>
        </authorList>
    </citation>
    <scope>NUCLEOTIDE SEQUENCE [LARGE SCALE GENOMIC DNA]</scope>
    <source>
        <strain evidence="2 3">S2-26</strain>
    </source>
</reference>
<dbReference type="OrthoDB" id="5712643at2"/>
<dbReference type="RefSeq" id="WP_148065769.1">
    <property type="nucleotide sequence ID" value="NZ_VRYZ01000009.1"/>
</dbReference>
<dbReference type="PANTHER" id="PTHR22916:SF3">
    <property type="entry name" value="UDP-GLCNAC:BETAGAL BETA-1,3-N-ACETYLGLUCOSAMINYLTRANSFERASE-LIKE PROTEIN 1"/>
    <property type="match status" value="1"/>
</dbReference>
<organism evidence="2 3">
    <name type="scientific">Parahaliea aestuarii</name>
    <dbReference type="NCBI Taxonomy" id="1852021"/>
    <lineage>
        <taxon>Bacteria</taxon>
        <taxon>Pseudomonadati</taxon>
        <taxon>Pseudomonadota</taxon>
        <taxon>Gammaproteobacteria</taxon>
        <taxon>Cellvibrionales</taxon>
        <taxon>Halieaceae</taxon>
        <taxon>Parahaliea</taxon>
    </lineage>
</organism>
<dbReference type="CDD" id="cd00761">
    <property type="entry name" value="Glyco_tranf_GTA_type"/>
    <property type="match status" value="2"/>
</dbReference>
<dbReference type="SUPFAM" id="SSF53448">
    <property type="entry name" value="Nucleotide-diphospho-sugar transferases"/>
    <property type="match status" value="2"/>
</dbReference>
<feature type="domain" description="Glycosyltransferase 2-like" evidence="1">
    <location>
        <begin position="751"/>
        <end position="915"/>
    </location>
</feature>
<dbReference type="GO" id="GO:0016020">
    <property type="term" value="C:membrane"/>
    <property type="evidence" value="ECO:0007669"/>
    <property type="project" value="InterPro"/>
</dbReference>
<dbReference type="AlphaFoldDB" id="A0A5C8ZLR7"/>
<evidence type="ECO:0000313" key="3">
    <source>
        <dbReference type="Proteomes" id="UP000321933"/>
    </source>
</evidence>
<dbReference type="Gene3D" id="3.40.50.12580">
    <property type="match status" value="1"/>
</dbReference>
<dbReference type="PANTHER" id="PTHR22916">
    <property type="entry name" value="GLYCOSYLTRANSFERASE"/>
    <property type="match status" value="1"/>
</dbReference>
<dbReference type="Pfam" id="PF04464">
    <property type="entry name" value="Glyphos_transf"/>
    <property type="match status" value="1"/>
</dbReference>
<dbReference type="InterPro" id="IPR029044">
    <property type="entry name" value="Nucleotide-diphossugar_trans"/>
</dbReference>
<dbReference type="GO" id="GO:0047355">
    <property type="term" value="F:CDP-glycerol glycerophosphotransferase activity"/>
    <property type="evidence" value="ECO:0007669"/>
    <property type="project" value="InterPro"/>
</dbReference>
<dbReference type="Gene3D" id="3.90.550.10">
    <property type="entry name" value="Spore Coat Polysaccharide Biosynthesis Protein SpsA, Chain A"/>
    <property type="match status" value="2"/>
</dbReference>
<gene>
    <name evidence="2" type="ORF">FVW59_17995</name>
</gene>
<dbReference type="InterPro" id="IPR043148">
    <property type="entry name" value="TagF_C"/>
</dbReference>
<keyword evidence="2" id="KW-0808">Transferase</keyword>
<comment type="caution">
    <text evidence="2">The sequence shown here is derived from an EMBL/GenBank/DDBJ whole genome shotgun (WGS) entry which is preliminary data.</text>
</comment>
<proteinExistence type="predicted"/>
<evidence type="ECO:0000313" key="2">
    <source>
        <dbReference type="EMBL" id="TXS89408.1"/>
    </source>
</evidence>
<keyword evidence="3" id="KW-1185">Reference proteome</keyword>
<evidence type="ECO:0000259" key="1">
    <source>
        <dbReference type="Pfam" id="PF00535"/>
    </source>
</evidence>
<accession>A0A5C8ZLR7</accession>
<dbReference type="EMBL" id="VRYZ01000009">
    <property type="protein sequence ID" value="TXS89408.1"/>
    <property type="molecule type" value="Genomic_DNA"/>
</dbReference>
<dbReference type="Proteomes" id="UP000321933">
    <property type="component" value="Unassembled WGS sequence"/>
</dbReference>
<protein>
    <submittedName>
        <fullName evidence="2">Glycosyltransferase</fullName>
    </submittedName>
</protein>
<sequence length="1237" mass="138785">MGNRSDLVTVVIDCRGGVVELERSLASIGKQSLCECPHVVVLCDGSDISQAEASKSIAQFPWLLRIDLVQEGSGCSLAELLSLVRGCYTILLCSGDILHVNALEMLVDKAEQCGQSLVVGPVRYWADSRCWTHPSIDSYMASLGTTRAIDLLEYTLNQKAIITLYPTSLLLSGQVSGCRLEKLSEYLVDRYSAEVPNYGRAYNIPAKRATVAPDVSRGHLPLEGLESGKRNLGAWLIGERRGLGAEDNGIALFNYLTGHVPGVECYYVLDQKAGIEFPDNVSDRVLVKGSPAWKDALERSCVFCFTDSAADILLSNADVSDYLDRTFVFLTHGVLAYSPGVYPRDHPYIDQVIATSRADAIAANETWGFPFSRFAFTGLPRWDKLKIGQSDSRDILVCPTWRKSLNSDFWDGKCGPEEEHLQVFRESQFYDGWKSLLCNKELHSLLEQENLRIRVRLHFRFGVYMPVFEELASERIRIDPVESEVGIGQVMQSCIALITDYSSIMWDMAYMEKPTICYQFDKPAMLAERGRSAFSLPDEEMVAEVCYSIEGVTSVLERLVSTGFTLDEEQQAKLKRYVPQRDGKSCHRVYQEVSDKLCRICPSSVTPRRELSENELPLRSVDQALECWSGNGRVFLLGPKSGSGGETQALLCSELGNIENTTADDFILVEPYMQASSDWAEYFFNWEKTRELLERICNLKERNGVRIGIALPVAYCFRHLISKYLSAFDVVADAIDQYRQPQDSIHSCDVSVIVPVFNGERYLARCIESVLKQQFGGSFELLVVDDGSTDSTAKIVESFQAEHGGITLIRQSNSRQGVARNRGMLAARGKYITFLDADDVLPQHAIAELWCQTAETEQDLGIALVASTSGPFAPQRINQSYYHYTQGPYAVSAESWPHVFYDPSCVGKLYRKTFLIENGLFFPQSYHEDQLFCMQLFATGVSASVVKEILYFYMARQEEGVQSGTQTFTLEKLTQITRIGLAVATILKNTALLPDVVDHAIGFLLIRYDRYLWKRDQLGQGLDSILADKVALRALSAFLGAAPDHLILNSCKYNAVIFLLLKRQEFERCEQWLSGDRQDVAGYLVGRGAVSLEEMEQVLSGAKWQFQFNYYRAVEVGVRTSGAGWDITLVTDMSYGYRLGSIIVNWVKKPLSILMAPWHFSVLLFDMISPRGRKREQARRQALQATSLQGLEIHSDYVIKTAAYRLGVLLLEAAVFKGPKLSELPERIRTIYMETKN</sequence>
<dbReference type="InterPro" id="IPR007554">
    <property type="entry name" value="Glycerophosphate_synth"/>
</dbReference>
<dbReference type="Pfam" id="PF00535">
    <property type="entry name" value="Glycos_transf_2"/>
    <property type="match status" value="1"/>
</dbReference>